<protein>
    <submittedName>
        <fullName evidence="8">Phospholipase D-like protein</fullName>
    </submittedName>
</protein>
<dbReference type="EMBL" id="PGFF01000001">
    <property type="protein sequence ID" value="PJJ70927.1"/>
    <property type="molecule type" value="Genomic_DNA"/>
</dbReference>
<sequence length="110" mass="12517">MARLLVVLPFLVLVTMVWAIVDLIMIDESRVRGVNKLVWALIIILLPVIGAALWFFLGRERGGKRPASRQVAPDDDPAFLERLNRDSEERIRKLEQELADLDDDPPATKE</sequence>
<proteinExistence type="predicted"/>
<dbReference type="GO" id="GO:0005886">
    <property type="term" value="C:plasma membrane"/>
    <property type="evidence" value="ECO:0007669"/>
    <property type="project" value="UniProtKB-SubCell"/>
</dbReference>
<evidence type="ECO:0000256" key="1">
    <source>
        <dbReference type="ARBA" id="ARBA00004651"/>
    </source>
</evidence>
<comment type="caution">
    <text evidence="8">The sequence shown here is derived from an EMBL/GenBank/DDBJ whole genome shotgun (WGS) entry which is preliminary data.</text>
</comment>
<evidence type="ECO:0000256" key="3">
    <source>
        <dbReference type="ARBA" id="ARBA00022692"/>
    </source>
</evidence>
<dbReference type="AlphaFoldDB" id="A0A2M9CGC3"/>
<name>A0A2M9CGC3_9MICO</name>
<dbReference type="OrthoDB" id="3298527at2"/>
<evidence type="ECO:0000256" key="4">
    <source>
        <dbReference type="ARBA" id="ARBA00022989"/>
    </source>
</evidence>
<keyword evidence="4 6" id="KW-1133">Transmembrane helix</keyword>
<dbReference type="Proteomes" id="UP000228758">
    <property type="component" value="Unassembled WGS sequence"/>
</dbReference>
<evidence type="ECO:0000256" key="5">
    <source>
        <dbReference type="ARBA" id="ARBA00023136"/>
    </source>
</evidence>
<keyword evidence="9" id="KW-1185">Reference proteome</keyword>
<reference evidence="8 9" key="1">
    <citation type="submission" date="2017-11" db="EMBL/GenBank/DDBJ databases">
        <title>Genomic Encyclopedia of Archaeal and Bacterial Type Strains, Phase II (KMG-II): From Individual Species to Whole Genera.</title>
        <authorList>
            <person name="Goeker M."/>
        </authorList>
    </citation>
    <scope>NUCLEOTIDE SEQUENCE [LARGE SCALE GENOMIC DNA]</scope>
    <source>
        <strain evidence="8 9">DSM 27393</strain>
    </source>
</reference>
<feature type="domain" description="Cardiolipin synthase N-terminal" evidence="7">
    <location>
        <begin position="16"/>
        <end position="59"/>
    </location>
</feature>
<dbReference type="InterPro" id="IPR027379">
    <property type="entry name" value="CLS_N"/>
</dbReference>
<keyword evidence="5 6" id="KW-0472">Membrane</keyword>
<dbReference type="RefSeq" id="WP_100363294.1">
    <property type="nucleotide sequence ID" value="NZ_PGFF01000001.1"/>
</dbReference>
<evidence type="ECO:0000256" key="2">
    <source>
        <dbReference type="ARBA" id="ARBA00022475"/>
    </source>
</evidence>
<keyword evidence="3 6" id="KW-0812">Transmembrane</keyword>
<organism evidence="8 9">
    <name type="scientific">Diaminobutyricimonas aerilata</name>
    <dbReference type="NCBI Taxonomy" id="1162967"/>
    <lineage>
        <taxon>Bacteria</taxon>
        <taxon>Bacillati</taxon>
        <taxon>Actinomycetota</taxon>
        <taxon>Actinomycetes</taxon>
        <taxon>Micrococcales</taxon>
        <taxon>Microbacteriaceae</taxon>
        <taxon>Diaminobutyricimonas</taxon>
    </lineage>
</organism>
<feature type="transmembrane region" description="Helical" evidence="6">
    <location>
        <begin position="38"/>
        <end position="57"/>
    </location>
</feature>
<comment type="subcellular location">
    <subcellularLocation>
        <location evidence="1">Cell membrane</location>
        <topology evidence="1">Multi-pass membrane protein</topology>
    </subcellularLocation>
</comment>
<evidence type="ECO:0000259" key="7">
    <source>
        <dbReference type="Pfam" id="PF13396"/>
    </source>
</evidence>
<gene>
    <name evidence="8" type="ORF">CLV46_0456</name>
</gene>
<accession>A0A2M9CGC3</accession>
<evidence type="ECO:0000313" key="8">
    <source>
        <dbReference type="EMBL" id="PJJ70927.1"/>
    </source>
</evidence>
<dbReference type="Pfam" id="PF13396">
    <property type="entry name" value="PLDc_N"/>
    <property type="match status" value="1"/>
</dbReference>
<evidence type="ECO:0000313" key="9">
    <source>
        <dbReference type="Proteomes" id="UP000228758"/>
    </source>
</evidence>
<keyword evidence="2" id="KW-1003">Cell membrane</keyword>
<evidence type="ECO:0000256" key="6">
    <source>
        <dbReference type="SAM" id="Phobius"/>
    </source>
</evidence>